<feature type="domain" description="Oxidoreductase-like" evidence="2">
    <location>
        <begin position="125"/>
        <end position="168"/>
    </location>
</feature>
<dbReference type="AlphaFoldDB" id="A0A4U0X374"/>
<protein>
    <recommendedName>
        <fullName evidence="2">Oxidoreductase-like domain-containing protein</fullName>
    </recommendedName>
</protein>
<reference evidence="4 5" key="1">
    <citation type="submission" date="2017-03" db="EMBL/GenBank/DDBJ databases">
        <title>Genomes of endolithic fungi from Antarctica.</title>
        <authorList>
            <person name="Coleine C."/>
            <person name="Masonjones S."/>
            <person name="Stajich J.E."/>
        </authorList>
    </citation>
    <scope>NUCLEOTIDE SEQUENCE [LARGE SCALE GENOMIC DNA]</scope>
    <source>
        <strain evidence="4 5">CCFEE 5187</strain>
    </source>
</reference>
<evidence type="ECO:0000256" key="1">
    <source>
        <dbReference type="SAM" id="MobiDB-lite"/>
    </source>
</evidence>
<dbReference type="InterPro" id="IPR039251">
    <property type="entry name" value="OXLD1"/>
</dbReference>
<keyword evidence="5" id="KW-1185">Reference proteome</keyword>
<feature type="region of interest" description="Disordered" evidence="1">
    <location>
        <begin position="176"/>
        <end position="219"/>
    </location>
</feature>
<organism evidence="4 5">
    <name type="scientific">Cryomyces minteri</name>
    <dbReference type="NCBI Taxonomy" id="331657"/>
    <lineage>
        <taxon>Eukaryota</taxon>
        <taxon>Fungi</taxon>
        <taxon>Dikarya</taxon>
        <taxon>Ascomycota</taxon>
        <taxon>Pezizomycotina</taxon>
        <taxon>Dothideomycetes</taxon>
        <taxon>Dothideomycetes incertae sedis</taxon>
        <taxon>Cryomyces</taxon>
    </lineage>
</organism>
<feature type="region of interest" description="Disordered" evidence="1">
    <location>
        <begin position="72"/>
        <end position="92"/>
    </location>
</feature>
<feature type="compositionally biased region" description="Basic and acidic residues" evidence="1">
    <location>
        <begin position="241"/>
        <end position="256"/>
    </location>
</feature>
<dbReference type="PANTHER" id="PTHR21193:SF3">
    <property type="entry name" value="OXIDOREDUCTASE-LIKE DOMAIN-CONTAINING PROTEIN 1"/>
    <property type="match status" value="1"/>
</dbReference>
<gene>
    <name evidence="3" type="ORF">B0A49_06709</name>
    <name evidence="4" type="ORF">B0A49_07351</name>
</gene>
<dbReference type="STRING" id="331657.A0A4U0X374"/>
<sequence>MEPVLRKLPPRAVRSTLRAANLYTLSRPRIPLRPTGIQVSGRVLRRYQSTEEQARPLTGFYAELLDQPTRQIPAATRTPPTPPPAEELPKTEKEERLAKARLIFGSRESGPVEHRKMIDAASARIAGVMVPPRPAEPDNCCMSGCVNCVWDTYRDDLEDWVARSREARANIQAHNAKEAEYGRSGADGTPSHVAVSMDDDGGGSETNWDLGPPPESAKEEDLFRDVPIGIREFMRTEKRLKDAQKKAKNAHSEGFRADGIVDSERPSTWRWTR</sequence>
<dbReference type="EMBL" id="NAJN01000699">
    <property type="protein sequence ID" value="TKA69749.1"/>
    <property type="molecule type" value="Genomic_DNA"/>
</dbReference>
<comment type="caution">
    <text evidence="4">The sequence shown here is derived from an EMBL/GenBank/DDBJ whole genome shotgun (WGS) entry which is preliminary data.</text>
</comment>
<evidence type="ECO:0000259" key="2">
    <source>
        <dbReference type="Pfam" id="PF09791"/>
    </source>
</evidence>
<dbReference type="InterPro" id="IPR019180">
    <property type="entry name" value="Oxidoreductase-like_N"/>
</dbReference>
<accession>A0A4U0X374</accession>
<evidence type="ECO:0000313" key="3">
    <source>
        <dbReference type="EMBL" id="TKA69749.1"/>
    </source>
</evidence>
<dbReference type="PANTHER" id="PTHR21193">
    <property type="entry name" value="OXIDOREDUCTASE-LIKE DOMAIN-CONTAINING PROTEIN 1"/>
    <property type="match status" value="1"/>
</dbReference>
<dbReference type="Proteomes" id="UP000308768">
    <property type="component" value="Unassembled WGS sequence"/>
</dbReference>
<evidence type="ECO:0000313" key="4">
    <source>
        <dbReference type="EMBL" id="TKA70784.1"/>
    </source>
</evidence>
<proteinExistence type="predicted"/>
<dbReference type="OrthoDB" id="10064411at2759"/>
<dbReference type="GO" id="GO:0005739">
    <property type="term" value="C:mitochondrion"/>
    <property type="evidence" value="ECO:0007669"/>
    <property type="project" value="TreeGrafter"/>
</dbReference>
<evidence type="ECO:0000313" key="5">
    <source>
        <dbReference type="Proteomes" id="UP000308768"/>
    </source>
</evidence>
<name>A0A4U0X374_9PEZI</name>
<dbReference type="Pfam" id="PF09791">
    <property type="entry name" value="Oxidored-like"/>
    <property type="match status" value="1"/>
</dbReference>
<feature type="region of interest" description="Disordered" evidence="1">
    <location>
        <begin position="241"/>
        <end position="273"/>
    </location>
</feature>
<dbReference type="EMBL" id="NAJN01000616">
    <property type="protein sequence ID" value="TKA70784.1"/>
    <property type="molecule type" value="Genomic_DNA"/>
</dbReference>